<evidence type="ECO:0000256" key="1">
    <source>
        <dbReference type="SAM" id="Phobius"/>
    </source>
</evidence>
<comment type="caution">
    <text evidence="2">The sequence shown here is derived from an EMBL/GenBank/DDBJ whole genome shotgun (WGS) entry which is preliminary data.</text>
</comment>
<sequence length="132" mass="15077">MNKNIFFERRLEILVMNALLRGGIPFIIMSGIALLLYFQGKYSDAKGTFVASLIAFFVGAASIIYNIEHWSLIKRSGVHFIIMLITIYPILLLSGWFTIASVFDAVKIFILFAFVGIILWSLFFILARIFSW</sequence>
<dbReference type="Pfam" id="PF11457">
    <property type="entry name" value="DUF3021"/>
    <property type="match status" value="1"/>
</dbReference>
<keyword evidence="1" id="KW-1133">Transmembrane helix</keyword>
<evidence type="ECO:0000313" key="2">
    <source>
        <dbReference type="EMBL" id="MFD2761779.1"/>
    </source>
</evidence>
<dbReference type="Proteomes" id="UP001597502">
    <property type="component" value="Unassembled WGS sequence"/>
</dbReference>
<dbReference type="RefSeq" id="WP_234032379.1">
    <property type="nucleotide sequence ID" value="NZ_JBHUNA010000030.1"/>
</dbReference>
<feature type="transmembrane region" description="Helical" evidence="1">
    <location>
        <begin position="79"/>
        <end position="102"/>
    </location>
</feature>
<reference evidence="3" key="1">
    <citation type="journal article" date="2019" name="Int. J. Syst. Evol. Microbiol.">
        <title>The Global Catalogue of Microorganisms (GCM) 10K type strain sequencing project: providing services to taxonomists for standard genome sequencing and annotation.</title>
        <authorList>
            <consortium name="The Broad Institute Genomics Platform"/>
            <consortium name="The Broad Institute Genome Sequencing Center for Infectious Disease"/>
            <person name="Wu L."/>
            <person name="Ma J."/>
        </authorList>
    </citation>
    <scope>NUCLEOTIDE SEQUENCE [LARGE SCALE GENOMIC DNA]</scope>
    <source>
        <strain evidence="3">TISTR 1535</strain>
    </source>
</reference>
<feature type="transmembrane region" description="Helical" evidence="1">
    <location>
        <begin position="108"/>
        <end position="130"/>
    </location>
</feature>
<accession>A0ABW5VB51</accession>
<feature type="transmembrane region" description="Helical" evidence="1">
    <location>
        <begin position="49"/>
        <end position="67"/>
    </location>
</feature>
<dbReference type="EMBL" id="JBHUNA010000030">
    <property type="protein sequence ID" value="MFD2761779.1"/>
    <property type="molecule type" value="Genomic_DNA"/>
</dbReference>
<proteinExistence type="predicted"/>
<keyword evidence="1" id="KW-0472">Membrane</keyword>
<keyword evidence="3" id="KW-1185">Reference proteome</keyword>
<name>A0ABW5VB51_9BACI</name>
<feature type="transmembrane region" description="Helical" evidence="1">
    <location>
        <begin position="12"/>
        <end position="37"/>
    </location>
</feature>
<protein>
    <submittedName>
        <fullName evidence="2">DUF3021 family protein</fullName>
    </submittedName>
</protein>
<evidence type="ECO:0000313" key="3">
    <source>
        <dbReference type="Proteomes" id="UP001597502"/>
    </source>
</evidence>
<keyword evidence="1" id="KW-0812">Transmembrane</keyword>
<organism evidence="2 3">
    <name type="scientific">Lentibacillus juripiscarius</name>
    <dbReference type="NCBI Taxonomy" id="257446"/>
    <lineage>
        <taxon>Bacteria</taxon>
        <taxon>Bacillati</taxon>
        <taxon>Bacillota</taxon>
        <taxon>Bacilli</taxon>
        <taxon>Bacillales</taxon>
        <taxon>Bacillaceae</taxon>
        <taxon>Lentibacillus</taxon>
    </lineage>
</organism>
<dbReference type="InterPro" id="IPR021560">
    <property type="entry name" value="DUF3021"/>
</dbReference>
<gene>
    <name evidence="2" type="ORF">ACFSUO_12550</name>
</gene>